<evidence type="ECO:0000259" key="1">
    <source>
        <dbReference type="Pfam" id="PF03732"/>
    </source>
</evidence>
<protein>
    <submittedName>
        <fullName evidence="3">Uncharacterized protein LOC104240751</fullName>
    </submittedName>
</protein>
<feature type="non-terminal residue" evidence="3">
    <location>
        <position position="109"/>
    </location>
</feature>
<evidence type="ECO:0000313" key="2">
    <source>
        <dbReference type="Proteomes" id="UP000189701"/>
    </source>
</evidence>
<proteinExistence type="predicted"/>
<gene>
    <name evidence="3" type="primary">LOC104240751</name>
</gene>
<feature type="domain" description="Retrotransposon gag" evidence="1">
    <location>
        <begin position="38"/>
        <end position="105"/>
    </location>
</feature>
<evidence type="ECO:0000313" key="3">
    <source>
        <dbReference type="RefSeq" id="XP_009793938.1"/>
    </source>
</evidence>
<dbReference type="PANTHER" id="PTHR33223">
    <property type="entry name" value="CCHC-TYPE DOMAIN-CONTAINING PROTEIN"/>
    <property type="match status" value="1"/>
</dbReference>
<dbReference type="Pfam" id="PF03732">
    <property type="entry name" value="Retrotrans_gag"/>
    <property type="match status" value="1"/>
</dbReference>
<sequence length="109" mass="12776">MPTFEKYDGHGDPVAHLKRYCSQLRGAGEKMELLMAYFGESLSGIASEWYTDQKITHWNVWDDMAPDFVRQFQYNVNIAPDRNSLSNLKKKTAENFREYAVKWHEQAAR</sequence>
<reference evidence="3" key="2">
    <citation type="submission" date="2025-08" db="UniProtKB">
        <authorList>
            <consortium name="RefSeq"/>
        </authorList>
    </citation>
    <scope>IDENTIFICATION</scope>
    <source>
        <tissue evidence="3">Leaf</tissue>
    </source>
</reference>
<dbReference type="STRING" id="4096.A0A1U7XSM9"/>
<dbReference type="PANTHER" id="PTHR33223:SF8">
    <property type="entry name" value="OS04G0172440 PROTEIN"/>
    <property type="match status" value="1"/>
</dbReference>
<dbReference type="RefSeq" id="XP_009793938.1">
    <property type="nucleotide sequence ID" value="XM_009795636.1"/>
</dbReference>
<name>A0A1U7XSM9_NICSY</name>
<accession>A0A1U7XSM9</accession>
<dbReference type="eggNOG" id="ENOG502SCVS">
    <property type="taxonomic scope" value="Eukaryota"/>
</dbReference>
<dbReference type="AlphaFoldDB" id="A0A1U7XSM9"/>
<organism evidence="2 3">
    <name type="scientific">Nicotiana sylvestris</name>
    <name type="common">Wood tobacco</name>
    <name type="synonym">South American tobacco</name>
    <dbReference type="NCBI Taxonomy" id="4096"/>
    <lineage>
        <taxon>Eukaryota</taxon>
        <taxon>Viridiplantae</taxon>
        <taxon>Streptophyta</taxon>
        <taxon>Embryophyta</taxon>
        <taxon>Tracheophyta</taxon>
        <taxon>Spermatophyta</taxon>
        <taxon>Magnoliopsida</taxon>
        <taxon>eudicotyledons</taxon>
        <taxon>Gunneridae</taxon>
        <taxon>Pentapetalae</taxon>
        <taxon>asterids</taxon>
        <taxon>lamiids</taxon>
        <taxon>Solanales</taxon>
        <taxon>Solanaceae</taxon>
        <taxon>Nicotianoideae</taxon>
        <taxon>Nicotianeae</taxon>
        <taxon>Nicotiana</taxon>
    </lineage>
</organism>
<keyword evidence="2" id="KW-1185">Reference proteome</keyword>
<dbReference type="Proteomes" id="UP000189701">
    <property type="component" value="Unplaced"/>
</dbReference>
<reference evidence="2" key="1">
    <citation type="journal article" date="2013" name="Genome Biol.">
        <title>Reference genomes and transcriptomes of Nicotiana sylvestris and Nicotiana tomentosiformis.</title>
        <authorList>
            <person name="Sierro N."/>
            <person name="Battey J.N."/>
            <person name="Ouadi S."/>
            <person name="Bovet L."/>
            <person name="Goepfert S."/>
            <person name="Bakaher N."/>
            <person name="Peitsch M.C."/>
            <person name="Ivanov N.V."/>
        </authorList>
    </citation>
    <scope>NUCLEOTIDE SEQUENCE [LARGE SCALE GENOMIC DNA]</scope>
</reference>
<dbReference type="InterPro" id="IPR005162">
    <property type="entry name" value="Retrotrans_gag_dom"/>
</dbReference>